<dbReference type="AlphaFoldDB" id="B4RH21"/>
<dbReference type="InterPro" id="IPR034733">
    <property type="entry name" value="AcCoA_carboxyl_beta"/>
</dbReference>
<evidence type="ECO:0000313" key="4">
    <source>
        <dbReference type="Proteomes" id="UP000001868"/>
    </source>
</evidence>
<organism evidence="3 4">
    <name type="scientific">Phenylobacterium zucineum (strain HLK1)</name>
    <dbReference type="NCBI Taxonomy" id="450851"/>
    <lineage>
        <taxon>Bacteria</taxon>
        <taxon>Pseudomonadati</taxon>
        <taxon>Pseudomonadota</taxon>
        <taxon>Alphaproteobacteria</taxon>
        <taxon>Caulobacterales</taxon>
        <taxon>Caulobacteraceae</taxon>
        <taxon>Phenylobacterium</taxon>
    </lineage>
</organism>
<dbReference type="PANTHER" id="PTHR43842:SF2">
    <property type="entry name" value="PROPIONYL-COA CARBOXYLASE BETA CHAIN, MITOCHONDRIAL"/>
    <property type="match status" value="1"/>
</dbReference>
<evidence type="ECO:0000259" key="1">
    <source>
        <dbReference type="PROSITE" id="PS50980"/>
    </source>
</evidence>
<protein>
    <submittedName>
        <fullName evidence="3">Propionyl-CoA carboxylase</fullName>
    </submittedName>
</protein>
<dbReference type="PROSITE" id="PS50989">
    <property type="entry name" value="COA_CT_CTER"/>
    <property type="match status" value="1"/>
</dbReference>
<dbReference type="EMBL" id="CP000747">
    <property type="protein sequence ID" value="ACG78969.1"/>
    <property type="molecule type" value="Genomic_DNA"/>
</dbReference>
<dbReference type="Proteomes" id="UP000001868">
    <property type="component" value="Chromosome"/>
</dbReference>
<dbReference type="GO" id="GO:0004658">
    <property type="term" value="F:propionyl-CoA carboxylase activity"/>
    <property type="evidence" value="ECO:0007669"/>
    <property type="project" value="TreeGrafter"/>
</dbReference>
<dbReference type="Pfam" id="PF01039">
    <property type="entry name" value="Carboxyl_trans"/>
    <property type="match status" value="1"/>
</dbReference>
<dbReference type="OrthoDB" id="9803706at2"/>
<gene>
    <name evidence="3" type="ordered locus">PHZ_c2560</name>
</gene>
<dbReference type="InterPro" id="IPR011762">
    <property type="entry name" value="COA_CT_N"/>
</dbReference>
<dbReference type="RefSeq" id="WP_012523107.1">
    <property type="nucleotide sequence ID" value="NC_011144.1"/>
</dbReference>
<dbReference type="InterPro" id="IPR011763">
    <property type="entry name" value="COA_CT_C"/>
</dbReference>
<dbReference type="SUPFAM" id="SSF52096">
    <property type="entry name" value="ClpP/crotonase"/>
    <property type="match status" value="2"/>
</dbReference>
<sequence>MDWSPEVEALRRRRAAAARMGGEAAVEKHHNAGRLTVRERIALLLDADSFEELGGLTGSVISEPDGEGEAFTAANIVLGLGRVDGRRVVVVGDDFTIRGGSSEASSQPKQRHAEQLPHEFRLPLIRLVDGSGGGGSVRELERLQRTYVPLGRYRLPTVYLMAKNLAEVPVVGLCLGSVAGLGAMRVAASHYSMMIRDTSHLFVAGPPLVGATGEKRTKEELGGASVHGTSGAVDDVVDSEAEAFSRTRRFLSYLPSSIWELPERVEPTDDPERREESLLSIVPRERRRPYLMRKIIEAVVDRGSFFEISRAYGKSIVTGLARLDGWPVAVMAGDPYTLAGAWTAQAAQKITRFIDMANTFHLPVVHLVDCPGFEIGLRGETANTLRHGARAFFAINQFTGPWCSVIVRNAFGLGGAAHQPINAPTQRFAWPSGRWGSLPTEGGIEAAYRAEIEAAEDPEAARAEIYRRLESLQSPMRTAEAYDIEDVVDPRETRPLLCRFANMAAPLRKPGPVSLTMRP</sequence>
<dbReference type="STRING" id="450851.PHZ_c2560"/>
<dbReference type="Gene3D" id="3.90.226.10">
    <property type="entry name" value="2-enoyl-CoA Hydratase, Chain A, domain 1"/>
    <property type="match status" value="2"/>
</dbReference>
<dbReference type="HOGENOM" id="CLU_018822_6_1_5"/>
<reference evidence="3 4" key="1">
    <citation type="journal article" date="2008" name="BMC Genomics">
        <title>Complete genome of Phenylobacterium zucineum - a novel facultative intracellular bacterium isolated from human erythroleukemia cell line K562.</title>
        <authorList>
            <person name="Luo Y."/>
            <person name="Xu X."/>
            <person name="Ding Z."/>
            <person name="Liu Z."/>
            <person name="Zhang B."/>
            <person name="Yan Z."/>
            <person name="Sun J."/>
            <person name="Hu S."/>
            <person name="Hu X."/>
        </authorList>
    </citation>
    <scope>NUCLEOTIDE SEQUENCE [LARGE SCALE GENOMIC DNA]</scope>
    <source>
        <strain evidence="3 4">HLK1</strain>
    </source>
</reference>
<accession>B4RH21</accession>
<evidence type="ECO:0000259" key="2">
    <source>
        <dbReference type="PROSITE" id="PS50989"/>
    </source>
</evidence>
<feature type="domain" description="CoA carboxyltransferase N-terminal" evidence="1">
    <location>
        <begin position="3"/>
        <end position="266"/>
    </location>
</feature>
<keyword evidence="4" id="KW-1185">Reference proteome</keyword>
<dbReference type="InterPro" id="IPR029045">
    <property type="entry name" value="ClpP/crotonase-like_dom_sf"/>
</dbReference>
<dbReference type="PROSITE" id="PS50980">
    <property type="entry name" value="COA_CT_NTER"/>
    <property type="match status" value="1"/>
</dbReference>
<proteinExistence type="predicted"/>
<dbReference type="KEGG" id="pzu:PHZ_c2560"/>
<name>B4RH21_PHEZH</name>
<feature type="domain" description="CoA carboxyltransferase C-terminal" evidence="2">
    <location>
        <begin position="270"/>
        <end position="509"/>
    </location>
</feature>
<dbReference type="eggNOG" id="COG4799">
    <property type="taxonomic scope" value="Bacteria"/>
</dbReference>
<dbReference type="InterPro" id="IPR051047">
    <property type="entry name" value="AccD/PCCB"/>
</dbReference>
<evidence type="ECO:0000313" key="3">
    <source>
        <dbReference type="EMBL" id="ACG78969.1"/>
    </source>
</evidence>
<dbReference type="PANTHER" id="PTHR43842">
    <property type="entry name" value="PROPIONYL-COA CARBOXYLASE BETA CHAIN"/>
    <property type="match status" value="1"/>
</dbReference>